<proteinExistence type="predicted"/>
<accession>A0A1Y6JWB9</accession>
<dbReference type="InterPro" id="IPR014825">
    <property type="entry name" value="DNA_alkylation"/>
</dbReference>
<sequence>MDLKELYSPIFIRHLGEAIQREYPLFRPDRLLADCLRADWPKLKLMERRDRLVNSLHRQLPADFEQAAPILRAIAPQFTGLAAVCLPQYVAQYGLAHWATAMALLKELTRYSSSEFAIRPFLIHAPQATETQMLRWAHDQDPAVRRLASEGLRPRLPWGIRLTQYVTDPAPIWPVLRELMTDKSEYVQKSVANNLNDISKDHPQAVIDWAQTYWGQTPQTTWILTRGLRTLFKQGNPAVLALEGYALSAADHLTGCSLTPTEQTASLGTATTLQYTMTAESGRSLPVYLGYRVHYVRQRQETTFKDFYIKRTTIRPGATVSGQVTRPWRQLTTRKLYSGDHVIELLVNTRVVATAHVKLTVEQTR</sequence>
<reference evidence="2" key="1">
    <citation type="submission" date="2017-05" db="EMBL/GenBank/DDBJ databases">
        <authorList>
            <person name="Papadimitriou K."/>
        </authorList>
    </citation>
    <scope>NUCLEOTIDE SEQUENCE [LARGE SCALE GENOMIC DNA]</scope>
    <source>
        <strain evidence="2">ACA-DC 3411</strain>
    </source>
</reference>
<gene>
    <name evidence="1" type="ORF">LZ3411_1050</name>
</gene>
<protein>
    <submittedName>
        <fullName evidence="1">DNA alkylation repair enzyme</fullName>
    </submittedName>
</protein>
<dbReference type="InterPro" id="IPR016024">
    <property type="entry name" value="ARM-type_fold"/>
</dbReference>
<dbReference type="KEGG" id="lzy:LZ3411_1050"/>
<dbReference type="Pfam" id="PF08713">
    <property type="entry name" value="DNA_alkylation"/>
    <property type="match status" value="1"/>
</dbReference>
<dbReference type="SUPFAM" id="SSF48371">
    <property type="entry name" value="ARM repeat"/>
    <property type="match status" value="1"/>
</dbReference>
<name>A0A1Y6JWB9_9LACO</name>
<dbReference type="Gene3D" id="1.25.40.290">
    <property type="entry name" value="ARM repeat domains"/>
    <property type="match status" value="1"/>
</dbReference>
<evidence type="ECO:0000313" key="2">
    <source>
        <dbReference type="Proteomes" id="UP000195412"/>
    </source>
</evidence>
<dbReference type="AlphaFoldDB" id="A0A1Y6JWB9"/>
<organism evidence="1 2">
    <name type="scientific">Levilactobacillus zymae</name>
    <dbReference type="NCBI Taxonomy" id="267363"/>
    <lineage>
        <taxon>Bacteria</taxon>
        <taxon>Bacillati</taxon>
        <taxon>Bacillota</taxon>
        <taxon>Bacilli</taxon>
        <taxon>Lactobacillales</taxon>
        <taxon>Lactobacillaceae</taxon>
        <taxon>Levilactobacillus</taxon>
    </lineage>
</organism>
<evidence type="ECO:0000313" key="1">
    <source>
        <dbReference type="EMBL" id="SMS14100.1"/>
    </source>
</evidence>
<dbReference type="EMBL" id="LT854705">
    <property type="protein sequence ID" value="SMS14100.1"/>
    <property type="molecule type" value="Genomic_DNA"/>
</dbReference>
<dbReference type="Proteomes" id="UP000195412">
    <property type="component" value="Chromosome I"/>
</dbReference>